<keyword evidence="1" id="KW-0805">Transcription regulation</keyword>
<evidence type="ECO:0000259" key="5">
    <source>
        <dbReference type="PROSITE" id="PS50977"/>
    </source>
</evidence>
<dbReference type="EMBL" id="JAAGBB010000012">
    <property type="protein sequence ID" value="MBR0665078.1"/>
    <property type="molecule type" value="Genomic_DNA"/>
</dbReference>
<organism evidence="6 7">
    <name type="scientific">Plastoroseomonas hellenica</name>
    <dbReference type="NCBI Taxonomy" id="2687306"/>
    <lineage>
        <taxon>Bacteria</taxon>
        <taxon>Pseudomonadati</taxon>
        <taxon>Pseudomonadota</taxon>
        <taxon>Alphaproteobacteria</taxon>
        <taxon>Acetobacterales</taxon>
        <taxon>Acetobacteraceae</taxon>
        <taxon>Plastoroseomonas</taxon>
    </lineage>
</organism>
<reference evidence="7" key="1">
    <citation type="journal article" date="2021" name="Syst. Appl. Microbiol.">
        <title>Roseomonas hellenica sp. nov., isolated from roots of wild-growing Alkanna tinctoria.</title>
        <authorList>
            <person name="Rat A."/>
            <person name="Naranjo H.D."/>
            <person name="Lebbe L."/>
            <person name="Cnockaert M."/>
            <person name="Krigas N."/>
            <person name="Grigoriadou K."/>
            <person name="Maloupa E."/>
            <person name="Willems A."/>
        </authorList>
    </citation>
    <scope>NUCLEOTIDE SEQUENCE [LARGE SCALE GENOMIC DNA]</scope>
    <source>
        <strain evidence="7">LMG 31523</strain>
    </source>
</reference>
<evidence type="ECO:0000313" key="7">
    <source>
        <dbReference type="Proteomes" id="UP001196870"/>
    </source>
</evidence>
<dbReference type="Proteomes" id="UP001196870">
    <property type="component" value="Unassembled WGS sequence"/>
</dbReference>
<comment type="caution">
    <text evidence="6">The sequence shown here is derived from an EMBL/GenBank/DDBJ whole genome shotgun (WGS) entry which is preliminary data.</text>
</comment>
<dbReference type="InterPro" id="IPR025996">
    <property type="entry name" value="MT1864/Rv1816-like_C"/>
</dbReference>
<evidence type="ECO:0000313" key="6">
    <source>
        <dbReference type="EMBL" id="MBR0665078.1"/>
    </source>
</evidence>
<dbReference type="RefSeq" id="WP_211852741.1">
    <property type="nucleotide sequence ID" value="NZ_JAAGBB010000012.1"/>
</dbReference>
<evidence type="ECO:0000256" key="2">
    <source>
        <dbReference type="ARBA" id="ARBA00023125"/>
    </source>
</evidence>
<dbReference type="SUPFAM" id="SSF46689">
    <property type="entry name" value="Homeodomain-like"/>
    <property type="match status" value="1"/>
</dbReference>
<sequence length="205" mass="22231">MTTSTPRGTYHHGDLRRAMIAETIRLIEAEGLEKVTLREVARRLGVSSGAPFRHVPSRMALLTLVAEEAMERLQAEIAAALEGVSAPLERFRATGHGFLRWAIRNPAHFQVISARGLIDFEGSGLRRANDALRAMMADQLAEAAAQGMLGDAPEQVLITGRALAYGLARMHLDGQFPSWGLDPAAAEQVAIAAIDRYLALVTVRP</sequence>
<name>A0ABS5EXX3_9PROT</name>
<protein>
    <submittedName>
        <fullName evidence="6">TetR/AcrR family transcriptional regulator</fullName>
    </submittedName>
</protein>
<gene>
    <name evidence="6" type="ORF">GXW71_12005</name>
</gene>
<evidence type="ECO:0000256" key="3">
    <source>
        <dbReference type="ARBA" id="ARBA00023163"/>
    </source>
</evidence>
<evidence type="ECO:0000256" key="4">
    <source>
        <dbReference type="PROSITE-ProRule" id="PRU00335"/>
    </source>
</evidence>
<dbReference type="PROSITE" id="PS50977">
    <property type="entry name" value="HTH_TETR_2"/>
    <property type="match status" value="1"/>
</dbReference>
<dbReference type="PANTHER" id="PTHR30055:SF201">
    <property type="entry name" value="TRANSCRIPTIONAL REGULATORY PROTEIN"/>
    <property type="match status" value="1"/>
</dbReference>
<dbReference type="InterPro" id="IPR050109">
    <property type="entry name" value="HTH-type_TetR-like_transc_reg"/>
</dbReference>
<proteinExistence type="predicted"/>
<dbReference type="Pfam" id="PF00440">
    <property type="entry name" value="TetR_N"/>
    <property type="match status" value="1"/>
</dbReference>
<evidence type="ECO:0000256" key="1">
    <source>
        <dbReference type="ARBA" id="ARBA00023015"/>
    </source>
</evidence>
<feature type="domain" description="HTH tetR-type" evidence="5">
    <location>
        <begin position="13"/>
        <end position="73"/>
    </location>
</feature>
<dbReference type="PANTHER" id="PTHR30055">
    <property type="entry name" value="HTH-TYPE TRANSCRIPTIONAL REGULATOR RUTR"/>
    <property type="match status" value="1"/>
</dbReference>
<dbReference type="InterPro" id="IPR009057">
    <property type="entry name" value="Homeodomain-like_sf"/>
</dbReference>
<keyword evidence="2 4" id="KW-0238">DNA-binding</keyword>
<feature type="DNA-binding region" description="H-T-H motif" evidence="4">
    <location>
        <begin position="36"/>
        <end position="55"/>
    </location>
</feature>
<dbReference type="SUPFAM" id="SSF48498">
    <property type="entry name" value="Tetracyclin repressor-like, C-terminal domain"/>
    <property type="match status" value="1"/>
</dbReference>
<dbReference type="Gene3D" id="1.10.357.10">
    <property type="entry name" value="Tetracycline Repressor, domain 2"/>
    <property type="match status" value="1"/>
</dbReference>
<dbReference type="InterPro" id="IPR001647">
    <property type="entry name" value="HTH_TetR"/>
</dbReference>
<dbReference type="InterPro" id="IPR036271">
    <property type="entry name" value="Tet_transcr_reg_TetR-rel_C_sf"/>
</dbReference>
<dbReference type="Pfam" id="PF13305">
    <property type="entry name" value="TetR_C_33"/>
    <property type="match status" value="1"/>
</dbReference>
<accession>A0ABS5EXX3</accession>
<keyword evidence="7" id="KW-1185">Reference proteome</keyword>
<keyword evidence="3" id="KW-0804">Transcription</keyword>